<feature type="transmembrane region" description="Helical" evidence="8">
    <location>
        <begin position="469"/>
        <end position="485"/>
    </location>
</feature>
<feature type="repeat" description="ANK" evidence="7">
    <location>
        <begin position="271"/>
        <end position="303"/>
    </location>
</feature>
<evidence type="ECO:0000256" key="7">
    <source>
        <dbReference type="PROSITE-ProRule" id="PRU00023"/>
    </source>
</evidence>
<dbReference type="PROSITE" id="PS50088">
    <property type="entry name" value="ANK_REPEAT"/>
    <property type="match status" value="3"/>
</dbReference>
<dbReference type="InterPro" id="IPR036770">
    <property type="entry name" value="Ankyrin_rpt-contain_sf"/>
</dbReference>
<reference evidence="10 11" key="1">
    <citation type="submission" date="2024-11" db="EMBL/GenBank/DDBJ databases">
        <title>A near-complete genome assembly of Cinchona calisaya.</title>
        <authorList>
            <person name="Lian D.C."/>
            <person name="Zhao X.W."/>
            <person name="Wei L."/>
        </authorList>
    </citation>
    <scope>NUCLEOTIDE SEQUENCE [LARGE SCALE GENOMIC DNA]</scope>
    <source>
        <tissue evidence="10">Nenye</tissue>
    </source>
</reference>
<evidence type="ECO:0000256" key="8">
    <source>
        <dbReference type="SAM" id="Phobius"/>
    </source>
</evidence>
<sequence>MTDFCGRLAYRKSKEYLSKVKLKGRQMDLQFYRIISDSRVRIQCNINKRPMDPELYRAAQSGNWEGIIKDLAEEDHHSYYYQQTPTGNTILHVLAQSSCDASEAAKKILAKKPHLALKKNARFETPLHMAARKGHCNIIRALIECAKGNENFWTDGEERLEEMLGTRNKDGNTALHEAVRFNCFDAVKLLVEEAPEFRYGQNFAGESPLYIAVDKAYRQIVALILSTCKSPSYLGPGKKTALHVAAARNFPECINLILEKLPNLAKKVDEFGWTALHYAAKFNHKEVVELLLTAEKSLAYLSASGDELKTALHIATIQGHLDVIQEILLHCPDCWEMTTGKFQNMLHLAINNEHKQVLEFILANSWASELINQKDVDGNTPLHLYVATKKLEGYNLVNQHCAVRNALNNAGMTPLDMIPQEAHKVTTRQSSIRDELVQAGATLGIGNVVTIMDEVFESDDSENRETNRVVAALIVTVTFAAGFTVPGGYDNNKGNEGMAVLSKKAAFIAFVVSDSLAFFTSIAAVLQQFMVKDKTRKLPKSDIFRSTKVYITVAMAFMVIAFLSGLYAVIPIRAIKIYLIIVGSVICLPIPLYLAFILLQNYADSAGQVMYNFNV</sequence>
<evidence type="ECO:0000256" key="6">
    <source>
        <dbReference type="ARBA" id="ARBA00023136"/>
    </source>
</evidence>
<dbReference type="SMART" id="SM00248">
    <property type="entry name" value="ANK"/>
    <property type="match status" value="9"/>
</dbReference>
<dbReference type="InterPro" id="IPR026961">
    <property type="entry name" value="PGG_dom"/>
</dbReference>
<comment type="subcellular location">
    <subcellularLocation>
        <location evidence="1">Membrane</location>
        <topology evidence="1">Multi-pass membrane protein</topology>
    </subcellularLocation>
</comment>
<evidence type="ECO:0000256" key="1">
    <source>
        <dbReference type="ARBA" id="ARBA00004141"/>
    </source>
</evidence>
<dbReference type="PANTHER" id="PTHR24186:SF50">
    <property type="entry name" value="ANKYRIN REPEAT-CONTAINING PROTEIN ITN1-LIKE ISOFORM X1"/>
    <property type="match status" value="1"/>
</dbReference>
<organism evidence="10 11">
    <name type="scientific">Cinchona calisaya</name>
    <dbReference type="NCBI Taxonomy" id="153742"/>
    <lineage>
        <taxon>Eukaryota</taxon>
        <taxon>Viridiplantae</taxon>
        <taxon>Streptophyta</taxon>
        <taxon>Embryophyta</taxon>
        <taxon>Tracheophyta</taxon>
        <taxon>Spermatophyta</taxon>
        <taxon>Magnoliopsida</taxon>
        <taxon>eudicotyledons</taxon>
        <taxon>Gunneridae</taxon>
        <taxon>Pentapetalae</taxon>
        <taxon>asterids</taxon>
        <taxon>lamiids</taxon>
        <taxon>Gentianales</taxon>
        <taxon>Rubiaceae</taxon>
        <taxon>Cinchonoideae</taxon>
        <taxon>Cinchoneae</taxon>
        <taxon>Cinchona</taxon>
    </lineage>
</organism>
<evidence type="ECO:0000259" key="9">
    <source>
        <dbReference type="Pfam" id="PF13962"/>
    </source>
</evidence>
<feature type="repeat" description="ANK" evidence="7">
    <location>
        <begin position="170"/>
        <end position="202"/>
    </location>
</feature>
<evidence type="ECO:0000313" key="10">
    <source>
        <dbReference type="EMBL" id="KAL3501980.1"/>
    </source>
</evidence>
<evidence type="ECO:0000313" key="11">
    <source>
        <dbReference type="Proteomes" id="UP001630127"/>
    </source>
</evidence>
<protein>
    <recommendedName>
        <fullName evidence="9">PGG domain-containing protein</fullName>
    </recommendedName>
</protein>
<dbReference type="Pfam" id="PF12796">
    <property type="entry name" value="Ank_2"/>
    <property type="match status" value="4"/>
</dbReference>
<dbReference type="EMBL" id="JBJUIK010000015">
    <property type="protein sequence ID" value="KAL3501980.1"/>
    <property type="molecule type" value="Genomic_DNA"/>
</dbReference>
<dbReference type="SUPFAM" id="SSF48403">
    <property type="entry name" value="Ankyrin repeat"/>
    <property type="match status" value="1"/>
</dbReference>
<evidence type="ECO:0000256" key="3">
    <source>
        <dbReference type="ARBA" id="ARBA00022737"/>
    </source>
</evidence>
<accession>A0ABD2Y522</accession>
<gene>
    <name evidence="10" type="ORF">ACH5RR_036429</name>
</gene>
<dbReference type="PROSITE" id="PS50297">
    <property type="entry name" value="ANK_REP_REGION"/>
    <property type="match status" value="3"/>
</dbReference>
<proteinExistence type="predicted"/>
<dbReference type="InterPro" id="IPR002110">
    <property type="entry name" value="Ankyrin_rpt"/>
</dbReference>
<dbReference type="GO" id="GO:0016020">
    <property type="term" value="C:membrane"/>
    <property type="evidence" value="ECO:0007669"/>
    <property type="project" value="UniProtKB-SubCell"/>
</dbReference>
<feature type="transmembrane region" description="Helical" evidence="8">
    <location>
        <begin position="577"/>
        <end position="599"/>
    </location>
</feature>
<comment type="caution">
    <text evidence="10">The sequence shown here is derived from an EMBL/GenBank/DDBJ whole genome shotgun (WGS) entry which is preliminary data.</text>
</comment>
<keyword evidence="3" id="KW-0677">Repeat</keyword>
<keyword evidence="5 7" id="KW-0040">ANK repeat</keyword>
<keyword evidence="2 8" id="KW-0812">Transmembrane</keyword>
<name>A0ABD2Y522_9GENT</name>
<keyword evidence="11" id="KW-1185">Reference proteome</keyword>
<keyword evidence="4 8" id="KW-1133">Transmembrane helix</keyword>
<dbReference type="AlphaFoldDB" id="A0ABD2Y522"/>
<feature type="domain" description="PGG" evidence="9">
    <location>
        <begin position="461"/>
        <end position="569"/>
    </location>
</feature>
<evidence type="ECO:0000256" key="4">
    <source>
        <dbReference type="ARBA" id="ARBA00022989"/>
    </source>
</evidence>
<evidence type="ECO:0000256" key="2">
    <source>
        <dbReference type="ARBA" id="ARBA00022692"/>
    </source>
</evidence>
<evidence type="ECO:0000256" key="5">
    <source>
        <dbReference type="ARBA" id="ARBA00023043"/>
    </source>
</evidence>
<dbReference type="Pfam" id="PF13962">
    <property type="entry name" value="PGG"/>
    <property type="match status" value="1"/>
</dbReference>
<dbReference type="PANTHER" id="PTHR24186">
    <property type="entry name" value="PROTEIN PHOSPHATASE 1 REGULATORY SUBUNIT"/>
    <property type="match status" value="1"/>
</dbReference>
<feature type="transmembrane region" description="Helical" evidence="8">
    <location>
        <begin position="549"/>
        <end position="570"/>
    </location>
</feature>
<feature type="repeat" description="ANK" evidence="7">
    <location>
        <begin position="122"/>
        <end position="144"/>
    </location>
</feature>
<keyword evidence="6 8" id="KW-0472">Membrane</keyword>
<dbReference type="Proteomes" id="UP001630127">
    <property type="component" value="Unassembled WGS sequence"/>
</dbReference>
<dbReference type="Gene3D" id="1.25.40.20">
    <property type="entry name" value="Ankyrin repeat-containing domain"/>
    <property type="match status" value="2"/>
</dbReference>
<feature type="transmembrane region" description="Helical" evidence="8">
    <location>
        <begin position="506"/>
        <end position="529"/>
    </location>
</feature>